<evidence type="ECO:0000313" key="5">
    <source>
        <dbReference type="EMBL" id="ACX75599.1"/>
    </source>
</evidence>
<evidence type="ECO:0000256" key="4">
    <source>
        <dbReference type="SAM" id="SignalP"/>
    </source>
</evidence>
<evidence type="ECO:0008006" key="7">
    <source>
        <dbReference type="Google" id="ProtNLM"/>
    </source>
</evidence>
<dbReference type="Gene3D" id="2.160.20.10">
    <property type="entry name" value="Single-stranded right-handed beta-helix, Pectin lyase-like"/>
    <property type="match status" value="1"/>
</dbReference>
<feature type="region of interest" description="Disordered" evidence="3">
    <location>
        <begin position="513"/>
        <end position="543"/>
    </location>
</feature>
<name>A0ABN3YVF9_FIBSS</name>
<dbReference type="Gene3D" id="2.60.40.3440">
    <property type="match status" value="1"/>
</dbReference>
<sequence>MGYSFGFKRNFAVSALCLSFWCIEASAEPLAFPEALGFGANVTGGRAGTVYHVTNLNDDGAGSFRDAVSQGNRIVVFDVGGIINIKTAVSIKSNITIAGQTAPGEGIAIHGGKLSTGKQSNIIIRYLRIRPGENTASTKDDALNLYDAKNVIVDHCSVELAPWNNFGGSSDNADYRVTGITVQNSLIANPIGQQFGAHIESIDGTWAWYYNAFVNTHNRNPLDKINDIFVNNILYNFEAGYTTHTSAKFKHDIVNNYFVYGPEGKNEWFQVDKNQSIYASGNLIDKNRDGVLNGGPTSIYYYQGPGEELKNPWNELTTKGPMMSAASAWRYVTSQSGVLPYDDIDSLIWHQVGTLGKEGALVKSVGAMGLKTNNGWGEVIAGKAATDSDKDGMPDYFEEAMGYDTAKDDAMTKESDGYVRIEKYINWLGAMHAQVEGNGTLDFDLRTITRGFQEVKPSYTVSAAENGTVELAGDSYTARFTPDKDFKGLASFKYTVKGNDNTEYTGRVEILVEKSANASEPPEQPRDSSETAQDSSKTAQDSTTAIRDAFQEAHTFRNVPQMRKNTFHDLKGRRFEKQIPYRILF</sequence>
<feature type="chain" id="PRO_5045429710" description="Pectate lyase" evidence="4">
    <location>
        <begin position="28"/>
        <end position="585"/>
    </location>
</feature>
<proteinExistence type="predicted"/>
<dbReference type="EMBL" id="CP001792">
    <property type="protein sequence ID" value="ACX75599.1"/>
    <property type="molecule type" value="Genomic_DNA"/>
</dbReference>
<reference evidence="5" key="1">
    <citation type="submission" date="2009-10" db="EMBL/GenBank/DDBJ databases">
        <title>Complete sequence of Fibrobacter succinogenes subsp. succinogenes S85.</title>
        <authorList>
            <consortium name="US DOE Joint Genome Institute"/>
            <person name="Lucas S."/>
            <person name="Copeland A."/>
            <person name="Lapidus A."/>
            <person name="Glavina del Rio T."/>
            <person name="Tice H."/>
            <person name="Bruce D."/>
            <person name="Goodwin L."/>
            <person name="Pitluck S."/>
            <person name="Chertkov O."/>
            <person name="Detter J.C."/>
            <person name="Han C."/>
            <person name="Tapia R."/>
            <person name="Larimer F."/>
            <person name="Land M."/>
            <person name="Hauser L."/>
            <person name="Kyrpides N."/>
            <person name="Mikhailova N."/>
            <person name="Weimer P.J."/>
            <person name="Stevenson D.M."/>
            <person name="Boyum J."/>
            <person name="Brumm P.I."/>
            <person name="Mead D."/>
        </authorList>
    </citation>
    <scope>NUCLEOTIDE SEQUENCE [LARGE SCALE GENOMIC DNA]</scope>
    <source>
        <strain evidence="5">S85</strain>
    </source>
</reference>
<evidence type="ECO:0000256" key="3">
    <source>
        <dbReference type="SAM" id="MobiDB-lite"/>
    </source>
</evidence>
<evidence type="ECO:0000256" key="2">
    <source>
        <dbReference type="ARBA" id="ARBA00023180"/>
    </source>
</evidence>
<dbReference type="PANTHER" id="PTHR42970:SF1">
    <property type="entry name" value="PECTATE LYASE C-RELATED"/>
    <property type="match status" value="1"/>
</dbReference>
<accession>A0ABN3YVF9</accession>
<feature type="compositionally biased region" description="Polar residues" evidence="3">
    <location>
        <begin position="530"/>
        <end position="543"/>
    </location>
</feature>
<dbReference type="InterPro" id="IPR011050">
    <property type="entry name" value="Pectin_lyase_fold/virulence"/>
</dbReference>
<dbReference type="InterPro" id="IPR012334">
    <property type="entry name" value="Pectin_lyas_fold"/>
</dbReference>
<keyword evidence="2" id="KW-0325">Glycoprotein</keyword>
<gene>
    <name evidence="5" type="ordered locus">Fisuc_2012</name>
</gene>
<keyword evidence="4" id="KW-0732">Signal</keyword>
<dbReference type="InterPro" id="IPR052063">
    <property type="entry name" value="Polysaccharide_Lyase_1"/>
</dbReference>
<keyword evidence="1" id="KW-0479">Metal-binding</keyword>
<dbReference type="Pfam" id="PF17963">
    <property type="entry name" value="Big_9"/>
    <property type="match status" value="1"/>
</dbReference>
<keyword evidence="6" id="KW-1185">Reference proteome</keyword>
<feature type="signal peptide" evidence="4">
    <location>
        <begin position="1"/>
        <end position="27"/>
    </location>
</feature>
<protein>
    <recommendedName>
        <fullName evidence="7">Pectate lyase</fullName>
    </recommendedName>
</protein>
<dbReference type="Proteomes" id="UP000001497">
    <property type="component" value="Chromosome"/>
</dbReference>
<dbReference type="RefSeq" id="WP_015732177.1">
    <property type="nucleotide sequence ID" value="NC_013410.1"/>
</dbReference>
<evidence type="ECO:0000256" key="1">
    <source>
        <dbReference type="ARBA" id="ARBA00022723"/>
    </source>
</evidence>
<organism evidence="5 6">
    <name type="scientific">Fibrobacter succinogenes (strain ATCC 19169 / S85)</name>
    <dbReference type="NCBI Taxonomy" id="59374"/>
    <lineage>
        <taxon>Bacteria</taxon>
        <taxon>Pseudomonadati</taxon>
        <taxon>Fibrobacterota</taxon>
        <taxon>Fibrobacteria</taxon>
        <taxon>Fibrobacterales</taxon>
        <taxon>Fibrobacteraceae</taxon>
        <taxon>Fibrobacter</taxon>
    </lineage>
</organism>
<dbReference type="PANTHER" id="PTHR42970">
    <property type="entry name" value="PECTATE LYASE C-RELATED"/>
    <property type="match status" value="1"/>
</dbReference>
<evidence type="ECO:0000313" key="6">
    <source>
        <dbReference type="Proteomes" id="UP000001497"/>
    </source>
</evidence>
<dbReference type="SUPFAM" id="SSF51126">
    <property type="entry name" value="Pectin lyase-like"/>
    <property type="match status" value="1"/>
</dbReference>